<evidence type="ECO:0000313" key="2">
    <source>
        <dbReference type="Proteomes" id="UP000271889"/>
    </source>
</evidence>
<reference evidence="1 2" key="1">
    <citation type="submission" date="2018-11" db="EMBL/GenBank/DDBJ databases">
        <authorList>
            <consortium name="Pathogen Informatics"/>
        </authorList>
    </citation>
    <scope>NUCLEOTIDE SEQUENCE [LARGE SCALE GENOMIC DNA]</scope>
</reference>
<proteinExistence type="predicted"/>
<evidence type="ECO:0000313" key="1">
    <source>
        <dbReference type="EMBL" id="VDN34269.1"/>
    </source>
</evidence>
<dbReference type="Proteomes" id="UP000271889">
    <property type="component" value="Unassembled WGS sequence"/>
</dbReference>
<dbReference type="AlphaFoldDB" id="A0A3P7QY44"/>
<organism evidence="1 2">
    <name type="scientific">Cylicostephanus goldi</name>
    <name type="common">Nematode worm</name>
    <dbReference type="NCBI Taxonomy" id="71465"/>
    <lineage>
        <taxon>Eukaryota</taxon>
        <taxon>Metazoa</taxon>
        <taxon>Ecdysozoa</taxon>
        <taxon>Nematoda</taxon>
        <taxon>Chromadorea</taxon>
        <taxon>Rhabditida</taxon>
        <taxon>Rhabditina</taxon>
        <taxon>Rhabditomorpha</taxon>
        <taxon>Strongyloidea</taxon>
        <taxon>Strongylidae</taxon>
        <taxon>Cylicostephanus</taxon>
    </lineage>
</organism>
<name>A0A3P7QY44_CYLGO</name>
<dbReference type="OrthoDB" id="5850701at2759"/>
<sequence length="112" mass="12238">MSFFLNLVESKAVDDICVTYPLPAGIERSVVLRILNGKTAEFASMSASDLLAGGAMDDTNLAFTEAEQFYAKQAARWPEHLDMVTIPAILPFPDPEDNGSQEYVLFFSALSS</sequence>
<protein>
    <submittedName>
        <fullName evidence="1">Uncharacterized protein</fullName>
    </submittedName>
</protein>
<keyword evidence="2" id="KW-1185">Reference proteome</keyword>
<accession>A0A3P7QY44</accession>
<gene>
    <name evidence="1" type="ORF">CGOC_LOCUS12585</name>
</gene>
<dbReference type="EMBL" id="UYRV01124267">
    <property type="protein sequence ID" value="VDN34269.1"/>
    <property type="molecule type" value="Genomic_DNA"/>
</dbReference>